<gene>
    <name evidence="2" type="ORF">GUJ93_ZPchr0004g38233</name>
</gene>
<feature type="compositionally biased region" description="Acidic residues" evidence="1">
    <location>
        <begin position="69"/>
        <end position="81"/>
    </location>
</feature>
<reference evidence="2" key="1">
    <citation type="journal article" date="2021" name="bioRxiv">
        <title>Whole Genome Assembly and Annotation of Northern Wild Rice, Zizania palustris L., Supports a Whole Genome Duplication in the Zizania Genus.</title>
        <authorList>
            <person name="Haas M."/>
            <person name="Kono T."/>
            <person name="Macchietto M."/>
            <person name="Millas R."/>
            <person name="McGilp L."/>
            <person name="Shao M."/>
            <person name="Duquette J."/>
            <person name="Hirsch C.N."/>
            <person name="Kimball J."/>
        </authorList>
    </citation>
    <scope>NUCLEOTIDE SEQUENCE</scope>
    <source>
        <tissue evidence="2">Fresh leaf tissue</tissue>
    </source>
</reference>
<feature type="compositionally biased region" description="Basic and acidic residues" evidence="1">
    <location>
        <begin position="39"/>
        <end position="50"/>
    </location>
</feature>
<comment type="caution">
    <text evidence="2">The sequence shown here is derived from an EMBL/GenBank/DDBJ whole genome shotgun (WGS) entry which is preliminary data.</text>
</comment>
<protein>
    <submittedName>
        <fullName evidence="2">Uncharacterized protein</fullName>
    </submittedName>
</protein>
<evidence type="ECO:0000256" key="1">
    <source>
        <dbReference type="SAM" id="MobiDB-lite"/>
    </source>
</evidence>
<organism evidence="2 3">
    <name type="scientific">Zizania palustris</name>
    <name type="common">Northern wild rice</name>
    <dbReference type="NCBI Taxonomy" id="103762"/>
    <lineage>
        <taxon>Eukaryota</taxon>
        <taxon>Viridiplantae</taxon>
        <taxon>Streptophyta</taxon>
        <taxon>Embryophyta</taxon>
        <taxon>Tracheophyta</taxon>
        <taxon>Spermatophyta</taxon>
        <taxon>Magnoliopsida</taxon>
        <taxon>Liliopsida</taxon>
        <taxon>Poales</taxon>
        <taxon>Poaceae</taxon>
        <taxon>BOP clade</taxon>
        <taxon>Oryzoideae</taxon>
        <taxon>Oryzeae</taxon>
        <taxon>Zizaniinae</taxon>
        <taxon>Zizania</taxon>
    </lineage>
</organism>
<keyword evidence="3" id="KW-1185">Reference proteome</keyword>
<dbReference type="AlphaFoldDB" id="A0A8J5VZ60"/>
<evidence type="ECO:0000313" key="3">
    <source>
        <dbReference type="Proteomes" id="UP000729402"/>
    </source>
</evidence>
<feature type="compositionally biased region" description="Low complexity" evidence="1">
    <location>
        <begin position="27"/>
        <end position="36"/>
    </location>
</feature>
<accession>A0A8J5VZ60</accession>
<feature type="region of interest" description="Disordered" evidence="1">
    <location>
        <begin position="1"/>
        <end position="83"/>
    </location>
</feature>
<proteinExistence type="predicted"/>
<dbReference type="Proteomes" id="UP000729402">
    <property type="component" value="Unassembled WGS sequence"/>
</dbReference>
<sequence length="160" mass="16618">MGKAVATASSTTTRGLIRPDANGGAGPSSSSFGPPGCWAERRNPDPDRFGDCPSVGNSKSEQKPKDDLGQDFEDEDGSDEDVLSHLPAQYIVPVGNLGCVNRGDAPDKGLMITSAQPISLCYNPIPQSPAQTIEGSCQIVSMFGSGKGDEGCGISSVKWD</sequence>
<evidence type="ECO:0000313" key="2">
    <source>
        <dbReference type="EMBL" id="KAG8064758.1"/>
    </source>
</evidence>
<reference evidence="2" key="2">
    <citation type="submission" date="2021-02" db="EMBL/GenBank/DDBJ databases">
        <authorList>
            <person name="Kimball J.A."/>
            <person name="Haas M.W."/>
            <person name="Macchietto M."/>
            <person name="Kono T."/>
            <person name="Duquette J."/>
            <person name="Shao M."/>
        </authorList>
    </citation>
    <scope>NUCLEOTIDE SEQUENCE</scope>
    <source>
        <tissue evidence="2">Fresh leaf tissue</tissue>
    </source>
</reference>
<dbReference type="EMBL" id="JAAALK010000285">
    <property type="protein sequence ID" value="KAG8064758.1"/>
    <property type="molecule type" value="Genomic_DNA"/>
</dbReference>
<name>A0A8J5VZ60_ZIZPA</name>